<gene>
    <name evidence="1" type="ORF">EHUX00137_LOCUS17846</name>
</gene>
<reference evidence="1" key="1">
    <citation type="submission" date="2021-01" db="EMBL/GenBank/DDBJ databases">
        <authorList>
            <person name="Corre E."/>
            <person name="Pelletier E."/>
            <person name="Niang G."/>
            <person name="Scheremetjew M."/>
            <person name="Finn R."/>
            <person name="Kale V."/>
            <person name="Holt S."/>
            <person name="Cochrane G."/>
            <person name="Meng A."/>
            <person name="Brown T."/>
            <person name="Cohen L."/>
        </authorList>
    </citation>
    <scope>NUCLEOTIDE SEQUENCE</scope>
    <source>
        <strain evidence="1">379</strain>
    </source>
</reference>
<accession>A0A7S3SC26</accession>
<organism evidence="1">
    <name type="scientific">Emiliania huxleyi</name>
    <name type="common">Coccolithophore</name>
    <name type="synonym">Pontosphaera huxleyi</name>
    <dbReference type="NCBI Taxonomy" id="2903"/>
    <lineage>
        <taxon>Eukaryota</taxon>
        <taxon>Haptista</taxon>
        <taxon>Haptophyta</taxon>
        <taxon>Prymnesiophyceae</taxon>
        <taxon>Isochrysidales</taxon>
        <taxon>Noelaerhabdaceae</taxon>
        <taxon>Emiliania</taxon>
    </lineage>
</organism>
<sequence>MRSVHVLSFRGMTAFDDACMEALVRLLQGRPQVFSLNMGEKPNVSLKGWKCLAAHLWVGHIVCLFIDKINCKEIVIRECLDAIAGTRRRKDGTVRSRAGRREVLETEASELVRQADKAKQPREVKPLLRKAARLVPWRTGKTMALARSHGQSVEHWFAKPWWHPKKSWPALQDL</sequence>
<evidence type="ECO:0000313" key="1">
    <source>
        <dbReference type="EMBL" id="CAE0550038.1"/>
    </source>
</evidence>
<protein>
    <submittedName>
        <fullName evidence="1">Uncharacterized protein</fullName>
    </submittedName>
</protein>
<dbReference type="EMBL" id="HBIR01023309">
    <property type="protein sequence ID" value="CAE0550038.1"/>
    <property type="molecule type" value="Transcribed_RNA"/>
</dbReference>
<proteinExistence type="predicted"/>
<name>A0A7S3SC26_EMIHU</name>
<dbReference type="AlphaFoldDB" id="A0A7S3SC26"/>